<dbReference type="OrthoDB" id="1901781at2759"/>
<dbReference type="Proteomes" id="UP000017836">
    <property type="component" value="Unassembled WGS sequence"/>
</dbReference>
<evidence type="ECO:0000313" key="4">
    <source>
        <dbReference type="EMBL" id="ERM99507.1"/>
    </source>
</evidence>
<protein>
    <recommendedName>
        <fullName evidence="6">BHLH domain-containing protein</fullName>
    </recommendedName>
</protein>
<dbReference type="PANTHER" id="PTHR33124">
    <property type="entry name" value="TRANSCRIPTION FACTOR IBH1-LIKE 1"/>
    <property type="match status" value="1"/>
</dbReference>
<gene>
    <name evidence="4" type="ORF">AMTR_s00088p00044260</name>
</gene>
<reference evidence="5" key="1">
    <citation type="journal article" date="2013" name="Science">
        <title>The Amborella genome and the evolution of flowering plants.</title>
        <authorList>
            <consortium name="Amborella Genome Project"/>
        </authorList>
    </citation>
    <scope>NUCLEOTIDE SEQUENCE [LARGE SCALE GENOMIC DNA]</scope>
</reference>
<keyword evidence="5" id="KW-1185">Reference proteome</keyword>
<evidence type="ECO:0000256" key="1">
    <source>
        <dbReference type="ARBA" id="ARBA00023015"/>
    </source>
</evidence>
<sequence length="107" mass="11896">MDFSPEAAPPKASPPSSKRRPRIPEFARPGSRSTRKSNSSRRSLCISKNSLSPEGCDIRLKVRRLQTLVPGGHAMGADRLYLQTADYILFLKLKLSILQALSKLYTP</sequence>
<dbReference type="PANTHER" id="PTHR33124:SF9">
    <property type="entry name" value="TRANSCRIPTION FACTOR"/>
    <property type="match status" value="1"/>
</dbReference>
<evidence type="ECO:0000256" key="3">
    <source>
        <dbReference type="SAM" id="MobiDB-lite"/>
    </source>
</evidence>
<dbReference type="KEGG" id="atr:18427542"/>
<dbReference type="AlphaFoldDB" id="W1NV65"/>
<accession>W1NV65</accession>
<keyword evidence="1" id="KW-0805">Transcription regulation</keyword>
<proteinExistence type="predicted"/>
<dbReference type="GO" id="GO:0006355">
    <property type="term" value="P:regulation of DNA-templated transcription"/>
    <property type="evidence" value="ECO:0007669"/>
    <property type="project" value="InterPro"/>
</dbReference>
<evidence type="ECO:0000256" key="2">
    <source>
        <dbReference type="ARBA" id="ARBA00023163"/>
    </source>
</evidence>
<dbReference type="HOGENOM" id="CLU_2213496_0_0_1"/>
<keyword evidence="2" id="KW-0804">Transcription</keyword>
<dbReference type="InterPro" id="IPR044660">
    <property type="entry name" value="IBH1-like"/>
</dbReference>
<organism evidence="4 5">
    <name type="scientific">Amborella trichopoda</name>
    <dbReference type="NCBI Taxonomy" id="13333"/>
    <lineage>
        <taxon>Eukaryota</taxon>
        <taxon>Viridiplantae</taxon>
        <taxon>Streptophyta</taxon>
        <taxon>Embryophyta</taxon>
        <taxon>Tracheophyta</taxon>
        <taxon>Spermatophyta</taxon>
        <taxon>Magnoliopsida</taxon>
        <taxon>Amborellales</taxon>
        <taxon>Amborellaceae</taxon>
        <taxon>Amborella</taxon>
    </lineage>
</organism>
<evidence type="ECO:0000313" key="5">
    <source>
        <dbReference type="Proteomes" id="UP000017836"/>
    </source>
</evidence>
<dbReference type="Gramene" id="ERM99507">
    <property type="protein sequence ID" value="ERM99507"/>
    <property type="gene ID" value="AMTR_s00088p00044260"/>
</dbReference>
<dbReference type="EMBL" id="KI394998">
    <property type="protein sequence ID" value="ERM99507.1"/>
    <property type="molecule type" value="Genomic_DNA"/>
</dbReference>
<evidence type="ECO:0008006" key="6">
    <source>
        <dbReference type="Google" id="ProtNLM"/>
    </source>
</evidence>
<feature type="region of interest" description="Disordered" evidence="3">
    <location>
        <begin position="1"/>
        <end position="44"/>
    </location>
</feature>
<name>W1NV65_AMBTC</name>